<feature type="transmembrane region" description="Helical" evidence="1">
    <location>
        <begin position="82"/>
        <end position="102"/>
    </location>
</feature>
<protein>
    <submittedName>
        <fullName evidence="3">Uncharacterized protein</fullName>
    </submittedName>
</protein>
<sequence>MINKKGIKLTFLVAFTIFSILGLYLGFRGATTIFSSIDSENITSSTKIIQPLESKIASYLNILVGIVVFAYIVVFKEKKTNIFWLILGPIGVLAFSIKKLLYLKKGGDNIAI</sequence>
<keyword evidence="1" id="KW-1133">Transmembrane helix</keyword>
<reference evidence="2 5" key="1">
    <citation type="submission" date="2014-12" db="EMBL/GenBank/DDBJ databases">
        <title>Draft genome sequences of 10 type strains of Lactococcus.</title>
        <authorList>
            <person name="Sun Z."/>
            <person name="Zhong Z."/>
            <person name="Liu W."/>
            <person name="Zhang W."/>
            <person name="Zhang H."/>
        </authorList>
    </citation>
    <scope>NUCLEOTIDE SEQUENCE [LARGE SCALE GENOMIC DNA]</scope>
    <source>
        <strain evidence="2 5">DSM 22330</strain>
    </source>
</reference>
<accession>A0A1K2HHK8</accession>
<evidence type="ECO:0000313" key="2">
    <source>
        <dbReference type="EMBL" id="PCS02170.1"/>
    </source>
</evidence>
<keyword evidence="5" id="KW-1185">Reference proteome</keyword>
<dbReference type="STRING" id="1122154.SAMN02746068_01883"/>
<reference evidence="3 4" key="2">
    <citation type="submission" date="2016-11" db="EMBL/GenBank/DDBJ databases">
        <authorList>
            <person name="Jaros S."/>
            <person name="Januszkiewicz K."/>
            <person name="Wedrychowicz H."/>
        </authorList>
    </citation>
    <scope>NUCLEOTIDE SEQUENCE [LARGE SCALE GENOMIC DNA]</scope>
    <source>
        <strain evidence="3 4">DSM 22330</strain>
    </source>
</reference>
<name>A0A1K2HHK8_9LACT</name>
<keyword evidence="1" id="KW-0472">Membrane</keyword>
<evidence type="ECO:0000313" key="3">
    <source>
        <dbReference type="EMBL" id="SFZ76247.1"/>
    </source>
</evidence>
<proteinExistence type="predicted"/>
<dbReference type="EMBL" id="FPKS01000014">
    <property type="protein sequence ID" value="SFZ76247.1"/>
    <property type="molecule type" value="Genomic_DNA"/>
</dbReference>
<gene>
    <name evidence="2" type="ORF">RR45_GL000704</name>
    <name evidence="3" type="ORF">SAMN02746068_01883</name>
</gene>
<dbReference type="Proteomes" id="UP000185655">
    <property type="component" value="Unassembled WGS sequence"/>
</dbReference>
<evidence type="ECO:0000313" key="4">
    <source>
        <dbReference type="Proteomes" id="UP000185655"/>
    </source>
</evidence>
<keyword evidence="1" id="KW-0812">Transmembrane</keyword>
<dbReference type="AlphaFoldDB" id="A0A1K2HHK8"/>
<dbReference type="RefSeq" id="WP_031366912.1">
    <property type="nucleotide sequence ID" value="NZ_FPKS01000014.1"/>
</dbReference>
<feature type="transmembrane region" description="Helical" evidence="1">
    <location>
        <begin position="7"/>
        <end position="27"/>
    </location>
</feature>
<dbReference type="EMBL" id="JXJT01000018">
    <property type="protein sequence ID" value="PCS02170.1"/>
    <property type="molecule type" value="Genomic_DNA"/>
</dbReference>
<evidence type="ECO:0000313" key="5">
    <source>
        <dbReference type="Proteomes" id="UP000218979"/>
    </source>
</evidence>
<evidence type="ECO:0000256" key="1">
    <source>
        <dbReference type="SAM" id="Phobius"/>
    </source>
</evidence>
<organism evidence="3 4">
    <name type="scientific">Pseudolactococcus chungangensis CAU 28 = DSM 22330</name>
    <dbReference type="NCBI Taxonomy" id="1122154"/>
    <lineage>
        <taxon>Bacteria</taxon>
        <taxon>Bacillati</taxon>
        <taxon>Bacillota</taxon>
        <taxon>Bacilli</taxon>
        <taxon>Lactobacillales</taxon>
        <taxon>Streptococcaceae</taxon>
        <taxon>Pseudolactococcus</taxon>
    </lineage>
</organism>
<feature type="transmembrane region" description="Helical" evidence="1">
    <location>
        <begin position="56"/>
        <end position="75"/>
    </location>
</feature>
<dbReference type="Proteomes" id="UP000218979">
    <property type="component" value="Unassembled WGS sequence"/>
</dbReference>